<dbReference type="InterPro" id="IPR050490">
    <property type="entry name" value="Bact_solute-bd_prot1"/>
</dbReference>
<comment type="subcellular location">
    <subcellularLocation>
        <location evidence="6">Cell membrane</location>
        <topology evidence="6">Lipid-anchor</topology>
    </subcellularLocation>
</comment>
<keyword evidence="4" id="KW-0564">Palmitate</keyword>
<keyword evidence="6" id="KW-0762">Sugar transport</keyword>
<name>A0ABT8IP04_9BACL</name>
<keyword evidence="8" id="KW-1185">Reference proteome</keyword>
<dbReference type="PANTHER" id="PTHR43649:SF33">
    <property type="entry name" value="POLYGALACTURONAN_RHAMNOGALACTURONAN-BINDING PROTEIN YTCQ"/>
    <property type="match status" value="1"/>
</dbReference>
<keyword evidence="2 6" id="KW-0732">Signal</keyword>
<dbReference type="Proteomes" id="UP001174196">
    <property type="component" value="Unassembled WGS sequence"/>
</dbReference>
<evidence type="ECO:0000313" key="8">
    <source>
        <dbReference type="Proteomes" id="UP001174196"/>
    </source>
</evidence>
<evidence type="ECO:0000256" key="2">
    <source>
        <dbReference type="ARBA" id="ARBA00022729"/>
    </source>
</evidence>
<evidence type="ECO:0000256" key="6">
    <source>
        <dbReference type="RuleBase" id="RU365005"/>
    </source>
</evidence>
<keyword evidence="6" id="KW-0813">Transport</keyword>
<proteinExistence type="inferred from homology"/>
<keyword evidence="3" id="KW-0472">Membrane</keyword>
<dbReference type="SUPFAM" id="SSF53850">
    <property type="entry name" value="Periplasmic binding protein-like II"/>
    <property type="match status" value="1"/>
</dbReference>
<dbReference type="RefSeq" id="WP_301239266.1">
    <property type="nucleotide sequence ID" value="NZ_JANRHH010000041.1"/>
</dbReference>
<dbReference type="PROSITE" id="PS51257">
    <property type="entry name" value="PROKAR_LIPOPROTEIN"/>
    <property type="match status" value="1"/>
</dbReference>
<dbReference type="PRINTS" id="PR00181">
    <property type="entry name" value="MALTOSEBP"/>
</dbReference>
<dbReference type="Gene3D" id="3.40.190.10">
    <property type="entry name" value="Periplasmic binding protein-like II"/>
    <property type="match status" value="2"/>
</dbReference>
<organism evidence="7 8">
    <name type="scientific">Polycladomyces subterraneus</name>
    <dbReference type="NCBI Taxonomy" id="1016997"/>
    <lineage>
        <taxon>Bacteria</taxon>
        <taxon>Bacillati</taxon>
        <taxon>Bacillota</taxon>
        <taxon>Bacilli</taxon>
        <taxon>Bacillales</taxon>
        <taxon>Thermoactinomycetaceae</taxon>
        <taxon>Polycladomyces</taxon>
    </lineage>
</organism>
<evidence type="ECO:0000256" key="1">
    <source>
        <dbReference type="ARBA" id="ARBA00022475"/>
    </source>
</evidence>
<evidence type="ECO:0000256" key="3">
    <source>
        <dbReference type="ARBA" id="ARBA00023136"/>
    </source>
</evidence>
<keyword evidence="1 6" id="KW-1003">Cell membrane</keyword>
<dbReference type="Pfam" id="PF01547">
    <property type="entry name" value="SBP_bac_1"/>
    <property type="match status" value="1"/>
</dbReference>
<gene>
    <name evidence="7" type="ORF">NWF35_11595</name>
</gene>
<evidence type="ECO:0000256" key="5">
    <source>
        <dbReference type="ARBA" id="ARBA00023288"/>
    </source>
</evidence>
<dbReference type="InterPro" id="IPR006060">
    <property type="entry name" value="Maltose/Cyclodextrin-bd"/>
</dbReference>
<evidence type="ECO:0000256" key="4">
    <source>
        <dbReference type="ARBA" id="ARBA00023139"/>
    </source>
</evidence>
<feature type="signal peptide" evidence="6">
    <location>
        <begin position="1"/>
        <end position="24"/>
    </location>
</feature>
<protein>
    <recommendedName>
        <fullName evidence="6">Maltodextrin-binding protein</fullName>
    </recommendedName>
</protein>
<sequence>MKKALSVVAVVLLLVSLTVGCASSADDGKVRIEFFQNKPEAKTTFEQLAKKFEKENPGIDVVVTTPPDAETVLKTRVAKNDVPDVIGIGLNATFVDLAQNGIFADFLNDPQLKNIQPAYVDMVRKLTGLKEVSGIPYTANANGVLYNKALFRQLGLTVPKTWDEFIATAEKIKAAGKIPFYHTYKDSWTTLIPFNALASNLPGDTFFQDLKKGKTTFQQAFKEVAQKQLKLLEYGHRDNFGKGYNDGNAAFAKGESVMYLQGTWAIPEIKKANPNIEIDSFPLPVSNDVSKNRLVSGVDTLLTMSANTPHPEEAKKWIAFLLKPENAKFYIDQQKQFSCIKGVVQNDPSVAGLKESFRKGAVVDFADHYIPPAMQVDKIIQDFLLHKNISAYLKTLDTEWEKAQARQ</sequence>
<evidence type="ECO:0000313" key="7">
    <source>
        <dbReference type="EMBL" id="MDN4594530.1"/>
    </source>
</evidence>
<dbReference type="PANTHER" id="PTHR43649">
    <property type="entry name" value="ARABINOSE-BINDING PROTEIN-RELATED"/>
    <property type="match status" value="1"/>
</dbReference>
<dbReference type="EMBL" id="JANRHH010000041">
    <property type="protein sequence ID" value="MDN4594530.1"/>
    <property type="molecule type" value="Genomic_DNA"/>
</dbReference>
<keyword evidence="5 6" id="KW-0449">Lipoprotein</keyword>
<dbReference type="InterPro" id="IPR006059">
    <property type="entry name" value="SBP"/>
</dbReference>
<feature type="chain" id="PRO_5044979228" description="Maltodextrin-binding protein" evidence="6">
    <location>
        <begin position="25"/>
        <end position="407"/>
    </location>
</feature>
<comment type="caution">
    <text evidence="7">The sequence shown here is derived from an EMBL/GenBank/DDBJ whole genome shotgun (WGS) entry which is preliminary data.</text>
</comment>
<comment type="similarity">
    <text evidence="6">Belongs to the bacterial solute-binding protein 1 family.</text>
</comment>
<reference evidence="7" key="1">
    <citation type="submission" date="2022-08" db="EMBL/GenBank/DDBJ databases">
        <title>Polycladomyces zharkentsis sp. nov., a novel thermophilic CMC and starch-degrading bacterium isolated from a geothermal spring in Kazakhstan.</title>
        <authorList>
            <person name="Mashzhan A."/>
            <person name="Kistaubaeva A."/>
            <person name="Javier-Lopez R."/>
            <person name="Birkeland N.-K."/>
        </authorList>
    </citation>
    <scope>NUCLEOTIDE SEQUENCE</scope>
    <source>
        <strain evidence="7">KSR 13</strain>
    </source>
</reference>
<accession>A0ABT8IP04</accession>